<dbReference type="Proteomes" id="UP001312908">
    <property type="component" value="Unassembled WGS sequence"/>
</dbReference>
<keyword evidence="3" id="KW-1185">Reference proteome</keyword>
<feature type="region of interest" description="Disordered" evidence="1">
    <location>
        <begin position="75"/>
        <end position="95"/>
    </location>
</feature>
<evidence type="ECO:0000313" key="3">
    <source>
        <dbReference type="Proteomes" id="UP001312908"/>
    </source>
</evidence>
<name>A0ABU7U0Q6_9PROT</name>
<organism evidence="2 3">
    <name type="scientific">Sorlinia euscelidii</name>
    <dbReference type="NCBI Taxonomy" id="3081148"/>
    <lineage>
        <taxon>Bacteria</taxon>
        <taxon>Pseudomonadati</taxon>
        <taxon>Pseudomonadota</taxon>
        <taxon>Alphaproteobacteria</taxon>
        <taxon>Acetobacterales</taxon>
        <taxon>Acetobacteraceae</taxon>
        <taxon>Sorlinia</taxon>
    </lineage>
</organism>
<dbReference type="InterPro" id="IPR013481">
    <property type="entry name" value="NarM"/>
</dbReference>
<gene>
    <name evidence="2" type="ORF">DOFOFD_05195</name>
</gene>
<evidence type="ECO:0000256" key="1">
    <source>
        <dbReference type="SAM" id="MobiDB-lite"/>
    </source>
</evidence>
<accession>A0ABU7U0Q6</accession>
<protein>
    <submittedName>
        <fullName evidence="2">Uncharacterized protein</fullName>
    </submittedName>
</protein>
<dbReference type="RefSeq" id="WP_394819341.1">
    <property type="nucleotide sequence ID" value="NZ_JAWJZY010000002.1"/>
</dbReference>
<proteinExistence type="predicted"/>
<evidence type="ECO:0000313" key="2">
    <source>
        <dbReference type="EMBL" id="MEE8658402.1"/>
    </source>
</evidence>
<comment type="caution">
    <text evidence="2">The sequence shown here is derived from an EMBL/GenBank/DDBJ whole genome shotgun (WGS) entry which is preliminary data.</text>
</comment>
<dbReference type="EMBL" id="JAWJZY010000002">
    <property type="protein sequence ID" value="MEE8658402.1"/>
    <property type="molecule type" value="Genomic_DNA"/>
</dbReference>
<feature type="compositionally biased region" description="Polar residues" evidence="1">
    <location>
        <begin position="75"/>
        <end position="88"/>
    </location>
</feature>
<sequence>MLLAFEQGLLKSPQYIPMFLRMKLALTSSALAPAQWERLTPHEKAELLIFPGIKTEDHAAFAARVHEVLGQHHLNSSETTQSADNASWSHPGKPDAAVTARLEAEKIPPLTEPQWNDLSPLQRFTLITLARTPDLQEYLAPALREFRAGE</sequence>
<dbReference type="Pfam" id="PF09655">
    <property type="entry name" value="Nitr_red_assoc"/>
    <property type="match status" value="1"/>
</dbReference>
<reference evidence="2 3" key="1">
    <citation type="submission" date="2023-10" db="EMBL/GenBank/DDBJ databases">
        <title>Sorlinia euscelidii gen. nov., sp. nov., an acetic acid bacteria isolated from the gut of Euscelidius variegatus emitter.</title>
        <authorList>
            <person name="Michoud G."/>
            <person name="Marasco R."/>
            <person name="Seferji K."/>
            <person name="Gonella E."/>
            <person name="Garuglieri E."/>
            <person name="Alma A."/>
            <person name="Mapelli F."/>
            <person name="Borin S."/>
            <person name="Daffonchio D."/>
            <person name="Crotti E."/>
        </authorList>
    </citation>
    <scope>NUCLEOTIDE SEQUENCE [LARGE SCALE GENOMIC DNA]</scope>
    <source>
        <strain evidence="2 3">EV16P</strain>
    </source>
</reference>